<protein>
    <submittedName>
        <fullName evidence="1">Helix-turn-helix domain-containing protein</fullName>
    </submittedName>
</protein>
<reference evidence="2" key="1">
    <citation type="journal article" date="2019" name="Int. J. Syst. Evol. Microbiol.">
        <title>The Global Catalogue of Microorganisms (GCM) 10K type strain sequencing project: providing services to taxonomists for standard genome sequencing and annotation.</title>
        <authorList>
            <consortium name="The Broad Institute Genomics Platform"/>
            <consortium name="The Broad Institute Genome Sequencing Center for Infectious Disease"/>
            <person name="Wu L."/>
            <person name="Ma J."/>
        </authorList>
    </citation>
    <scope>NUCLEOTIDE SEQUENCE [LARGE SCALE GENOMIC DNA]</scope>
    <source>
        <strain evidence="2">CCM 8391</strain>
    </source>
</reference>
<name>A0ABW1IYH8_9PSEU</name>
<dbReference type="SUPFAM" id="SSF46955">
    <property type="entry name" value="Putative DNA-binding domain"/>
    <property type="match status" value="1"/>
</dbReference>
<evidence type="ECO:0000313" key="2">
    <source>
        <dbReference type="Proteomes" id="UP001596302"/>
    </source>
</evidence>
<dbReference type="RefSeq" id="WP_379583196.1">
    <property type="nucleotide sequence ID" value="NZ_JBHSQW010000009.1"/>
</dbReference>
<gene>
    <name evidence="1" type="ORF">ACFQE5_04810</name>
</gene>
<dbReference type="InterPro" id="IPR009061">
    <property type="entry name" value="DNA-bd_dom_put_sf"/>
</dbReference>
<accession>A0ABW1IYH8</accession>
<sequence length="127" mass="14660">MIKQRRWPWPADTELERARRVARDYRDALRAVRPDLADHLDAQFQAVGQGWVNAEPAALDPDELLTAEQAAELAQVAVRTITTWRLERTPPLPSVRTPDGIRIRVGDLIAWQAARRRRRLHRTRTTP</sequence>
<dbReference type="Proteomes" id="UP001596302">
    <property type="component" value="Unassembled WGS sequence"/>
</dbReference>
<proteinExistence type="predicted"/>
<comment type="caution">
    <text evidence="1">The sequence shown here is derived from an EMBL/GenBank/DDBJ whole genome shotgun (WGS) entry which is preliminary data.</text>
</comment>
<dbReference type="EMBL" id="JBHSQW010000009">
    <property type="protein sequence ID" value="MFC5993536.1"/>
    <property type="molecule type" value="Genomic_DNA"/>
</dbReference>
<organism evidence="1 2">
    <name type="scientific">Pseudonocardia hispaniensis</name>
    <dbReference type="NCBI Taxonomy" id="904933"/>
    <lineage>
        <taxon>Bacteria</taxon>
        <taxon>Bacillati</taxon>
        <taxon>Actinomycetota</taxon>
        <taxon>Actinomycetes</taxon>
        <taxon>Pseudonocardiales</taxon>
        <taxon>Pseudonocardiaceae</taxon>
        <taxon>Pseudonocardia</taxon>
    </lineage>
</organism>
<keyword evidence="2" id="KW-1185">Reference proteome</keyword>
<evidence type="ECO:0000313" key="1">
    <source>
        <dbReference type="EMBL" id="MFC5993536.1"/>
    </source>
</evidence>